<dbReference type="EMBL" id="BMLB01000002">
    <property type="protein sequence ID" value="GGK64550.1"/>
    <property type="molecule type" value="Genomic_DNA"/>
</dbReference>
<dbReference type="Proteomes" id="UP000662111">
    <property type="component" value="Unassembled WGS sequence"/>
</dbReference>
<keyword evidence="3 7" id="KW-0812">Transmembrane</keyword>
<keyword evidence="10" id="KW-1185">Reference proteome</keyword>
<evidence type="ECO:0000259" key="8">
    <source>
        <dbReference type="Pfam" id="PF00892"/>
    </source>
</evidence>
<protein>
    <submittedName>
        <fullName evidence="9">Transporter</fullName>
    </submittedName>
</protein>
<dbReference type="InterPro" id="IPR037185">
    <property type="entry name" value="EmrE-like"/>
</dbReference>
<evidence type="ECO:0000313" key="10">
    <source>
        <dbReference type="Proteomes" id="UP000662111"/>
    </source>
</evidence>
<sequence length="336" mass="33115">MLEEPSGAHGPLWSNDPVTRPTGTTAALLAAVGAAALWGTTGTAQALGPDGTDPVSVGALRITLGALVLGLLAAAGPGRAAAGPVVPGRLPVGVLLLLGGLCVAAYQACFFVGVARAGVAVGTVVALGVAPLATGVLGLVLGERPDRRWALSTTTAVAGVVLLVLGAGGSGVSVDLLGVSAAAGAGASYAGYTVAGRTLLLRGAHGVRVMAWFFGAGAALLLPTLLLTDLGWLLTGPGLAMVLWLGVVATGLSYLLFQHGLARLSARTVGTLSLAEPVTATLLGVLLLHERLSWLTAVGIAVVVAGLLVTALPRGRRRPRAPGAADPATAVPADLP</sequence>
<feature type="transmembrane region" description="Helical" evidence="7">
    <location>
        <begin position="238"/>
        <end position="257"/>
    </location>
</feature>
<dbReference type="SUPFAM" id="SSF103481">
    <property type="entry name" value="Multidrug resistance efflux transporter EmrE"/>
    <property type="match status" value="2"/>
</dbReference>
<comment type="caution">
    <text evidence="9">The sequence shown here is derived from an EMBL/GenBank/DDBJ whole genome shotgun (WGS) entry which is preliminary data.</text>
</comment>
<evidence type="ECO:0000256" key="5">
    <source>
        <dbReference type="ARBA" id="ARBA00023136"/>
    </source>
</evidence>
<dbReference type="InterPro" id="IPR050638">
    <property type="entry name" value="AA-Vitamin_Transporters"/>
</dbReference>
<evidence type="ECO:0000256" key="6">
    <source>
        <dbReference type="SAM" id="MobiDB-lite"/>
    </source>
</evidence>
<evidence type="ECO:0000256" key="3">
    <source>
        <dbReference type="ARBA" id="ARBA00022692"/>
    </source>
</evidence>
<feature type="domain" description="EamA" evidence="8">
    <location>
        <begin position="27"/>
        <end position="164"/>
    </location>
</feature>
<comment type="subcellular location">
    <subcellularLocation>
        <location evidence="1">Membrane</location>
        <topology evidence="1">Multi-pass membrane protein</topology>
    </subcellularLocation>
</comment>
<dbReference type="InterPro" id="IPR000620">
    <property type="entry name" value="EamA_dom"/>
</dbReference>
<gene>
    <name evidence="9" type="ORF">GCM10011509_11040</name>
</gene>
<dbReference type="Gene3D" id="1.10.3730.20">
    <property type="match status" value="1"/>
</dbReference>
<dbReference type="Pfam" id="PF00892">
    <property type="entry name" value="EamA"/>
    <property type="match status" value="2"/>
</dbReference>
<feature type="domain" description="EamA" evidence="8">
    <location>
        <begin position="177"/>
        <end position="310"/>
    </location>
</feature>
<feature type="transmembrane region" description="Helical" evidence="7">
    <location>
        <begin position="176"/>
        <end position="195"/>
    </location>
</feature>
<evidence type="ECO:0000256" key="4">
    <source>
        <dbReference type="ARBA" id="ARBA00022989"/>
    </source>
</evidence>
<dbReference type="PANTHER" id="PTHR32322">
    <property type="entry name" value="INNER MEMBRANE TRANSPORTER"/>
    <property type="match status" value="1"/>
</dbReference>
<proteinExistence type="inferred from homology"/>
<accession>A0ABQ2F5M5</accession>
<name>A0ABQ2F5M5_9MICO</name>
<feature type="compositionally biased region" description="Low complexity" evidence="6">
    <location>
        <begin position="321"/>
        <end position="336"/>
    </location>
</feature>
<comment type="similarity">
    <text evidence="2">Belongs to the EamA transporter family.</text>
</comment>
<organism evidence="9 10">
    <name type="scientific">Ornithinimicrobium pekingense</name>
    <dbReference type="NCBI Taxonomy" id="384677"/>
    <lineage>
        <taxon>Bacteria</taxon>
        <taxon>Bacillati</taxon>
        <taxon>Actinomycetota</taxon>
        <taxon>Actinomycetes</taxon>
        <taxon>Micrococcales</taxon>
        <taxon>Ornithinimicrobiaceae</taxon>
        <taxon>Ornithinimicrobium</taxon>
    </lineage>
</organism>
<dbReference type="PANTHER" id="PTHR32322:SF2">
    <property type="entry name" value="EAMA DOMAIN-CONTAINING PROTEIN"/>
    <property type="match status" value="1"/>
</dbReference>
<feature type="transmembrane region" description="Helical" evidence="7">
    <location>
        <begin position="294"/>
        <end position="312"/>
    </location>
</feature>
<evidence type="ECO:0000313" key="9">
    <source>
        <dbReference type="EMBL" id="GGK64550.1"/>
    </source>
</evidence>
<feature type="transmembrane region" description="Helical" evidence="7">
    <location>
        <begin position="269"/>
        <end position="288"/>
    </location>
</feature>
<feature type="transmembrane region" description="Helical" evidence="7">
    <location>
        <begin position="90"/>
        <end position="113"/>
    </location>
</feature>
<feature type="transmembrane region" description="Helical" evidence="7">
    <location>
        <begin position="119"/>
        <end position="142"/>
    </location>
</feature>
<keyword evidence="4 7" id="KW-1133">Transmembrane helix</keyword>
<feature type="transmembrane region" description="Helical" evidence="7">
    <location>
        <begin position="207"/>
        <end position="226"/>
    </location>
</feature>
<feature type="transmembrane region" description="Helical" evidence="7">
    <location>
        <begin position="58"/>
        <end position="78"/>
    </location>
</feature>
<evidence type="ECO:0000256" key="7">
    <source>
        <dbReference type="SAM" id="Phobius"/>
    </source>
</evidence>
<reference evidence="10" key="1">
    <citation type="journal article" date="2019" name="Int. J. Syst. Evol. Microbiol.">
        <title>The Global Catalogue of Microorganisms (GCM) 10K type strain sequencing project: providing services to taxonomists for standard genome sequencing and annotation.</title>
        <authorList>
            <consortium name="The Broad Institute Genomics Platform"/>
            <consortium name="The Broad Institute Genome Sequencing Center for Infectious Disease"/>
            <person name="Wu L."/>
            <person name="Ma J."/>
        </authorList>
    </citation>
    <scope>NUCLEOTIDE SEQUENCE [LARGE SCALE GENOMIC DNA]</scope>
    <source>
        <strain evidence="10">CGMCC 1.5362</strain>
    </source>
</reference>
<feature type="transmembrane region" description="Helical" evidence="7">
    <location>
        <begin position="149"/>
        <end position="170"/>
    </location>
</feature>
<feature type="region of interest" description="Disordered" evidence="6">
    <location>
        <begin position="316"/>
        <end position="336"/>
    </location>
</feature>
<keyword evidence="5 7" id="KW-0472">Membrane</keyword>
<evidence type="ECO:0000256" key="1">
    <source>
        <dbReference type="ARBA" id="ARBA00004141"/>
    </source>
</evidence>
<evidence type="ECO:0000256" key="2">
    <source>
        <dbReference type="ARBA" id="ARBA00007362"/>
    </source>
</evidence>